<name>A0A1H3MLI2_9FIRM</name>
<dbReference type="RefSeq" id="WP_074719102.1">
    <property type="nucleotide sequence ID" value="NZ_FNPG01000035.1"/>
</dbReference>
<accession>A0A1H3MLI2</accession>
<evidence type="ECO:0000313" key="1">
    <source>
        <dbReference type="EMBL" id="SDY76995.1"/>
    </source>
</evidence>
<reference evidence="1 2" key="1">
    <citation type="submission" date="2016-10" db="EMBL/GenBank/DDBJ databases">
        <authorList>
            <person name="de Groot N.N."/>
        </authorList>
    </citation>
    <scope>NUCLEOTIDE SEQUENCE [LARGE SCALE GENOMIC DNA]</scope>
    <source>
        <strain evidence="1 2">DSM 14045</strain>
    </source>
</reference>
<keyword evidence="2" id="KW-1185">Reference proteome</keyword>
<dbReference type="Proteomes" id="UP000183918">
    <property type="component" value="Unassembled WGS sequence"/>
</dbReference>
<dbReference type="OrthoDB" id="2048616at2"/>
<evidence type="ECO:0008006" key="3">
    <source>
        <dbReference type="Google" id="ProtNLM"/>
    </source>
</evidence>
<organism evidence="1 2">
    <name type="scientific">Lachnobacterium bovis DSM 14045</name>
    <dbReference type="NCBI Taxonomy" id="1122142"/>
    <lineage>
        <taxon>Bacteria</taxon>
        <taxon>Bacillati</taxon>
        <taxon>Bacillota</taxon>
        <taxon>Clostridia</taxon>
        <taxon>Lachnospirales</taxon>
        <taxon>Lachnospiraceae</taxon>
        <taxon>Lachnobacterium</taxon>
    </lineage>
</organism>
<sequence>MSSDITNLIGVNTNLSTDYYLRKFYEHNRDVSKASKRADYTNNELIYEDTIALKKAAKLLSSFSYDDTSSDKNIYNSIRAFVTTYNNAISSSRKVNDPNLKRQVKNLLKITDKYSDALDKIGLNVKNDGTIKILDETLTKASLSDIKKAFGKETGYMNASMISAKRINERTYNILYNQILGRGLHLDITL</sequence>
<dbReference type="AlphaFoldDB" id="A0A1H3MLI2"/>
<evidence type="ECO:0000313" key="2">
    <source>
        <dbReference type="Proteomes" id="UP000183918"/>
    </source>
</evidence>
<proteinExistence type="predicted"/>
<protein>
    <recommendedName>
        <fullName evidence="3">Flagellar hook-associated protein 2 C-terminus</fullName>
    </recommendedName>
</protein>
<dbReference type="EMBL" id="FNPG01000035">
    <property type="protein sequence ID" value="SDY76995.1"/>
    <property type="molecule type" value="Genomic_DNA"/>
</dbReference>
<gene>
    <name evidence="1" type="ORF">SAMN02910414_02339</name>
</gene>